<dbReference type="PATRIC" id="fig|50340.43.peg.502"/>
<reference evidence="3 4" key="1">
    <citation type="journal article" date="2015" name="PLoS ONE">
        <title>Rice-Infecting Pseudomonas Genomes Are Highly Accessorized and Harbor Multiple Putative Virulence Mechanisms to Cause Sheath Brown Rot.</title>
        <authorList>
            <person name="Quibod I.L."/>
            <person name="Grande G."/>
            <person name="Oreiro E.G."/>
            <person name="Borja F.N."/>
            <person name="Dossa G.S."/>
            <person name="Mauleon R."/>
            <person name="Cruz C.V."/>
            <person name="Oliva R."/>
        </authorList>
    </citation>
    <scope>NUCLEOTIDE SEQUENCE [LARGE SCALE GENOMIC DNA]</scope>
    <source>
        <strain evidence="3 4">IRRI 6609</strain>
    </source>
</reference>
<keyword evidence="1" id="KW-0732">Signal</keyword>
<evidence type="ECO:0000313" key="3">
    <source>
        <dbReference type="EMBL" id="KPA90071.1"/>
    </source>
</evidence>
<dbReference type="Pfam" id="PF14534">
    <property type="entry name" value="DUF4440"/>
    <property type="match status" value="1"/>
</dbReference>
<dbReference type="PROSITE" id="PS51257">
    <property type="entry name" value="PROKAR_LIPOPROTEIN"/>
    <property type="match status" value="1"/>
</dbReference>
<dbReference type="Gene3D" id="3.10.450.50">
    <property type="match status" value="1"/>
</dbReference>
<evidence type="ECO:0000313" key="4">
    <source>
        <dbReference type="Proteomes" id="UP000037931"/>
    </source>
</evidence>
<sequence precursor="true">MPIITRKITVSTAAILLTTASSLACAANVQPATETAIKAENIRWAQAYKNGDYQAIGRLYTEDGALLQPGGERVVGPAAIVAYFTEAFVGKKPNTVTFSDYEFYGDDRAVTEVSDAVVRDHTGKVQYRGKQILIFLKQNGEWKLHRDMWNDNEAAKPLNP</sequence>
<dbReference type="OrthoDB" id="9814425at2"/>
<feature type="chain" id="PRO_5005836116" description="DUF4440 domain-containing protein" evidence="1">
    <location>
        <begin position="27"/>
        <end position="160"/>
    </location>
</feature>
<dbReference type="Proteomes" id="UP000037931">
    <property type="component" value="Unassembled WGS sequence"/>
</dbReference>
<gene>
    <name evidence="3" type="ORF">PF66_03204</name>
</gene>
<evidence type="ECO:0000259" key="2">
    <source>
        <dbReference type="Pfam" id="PF14534"/>
    </source>
</evidence>
<dbReference type="CDD" id="cd00531">
    <property type="entry name" value="NTF2_like"/>
    <property type="match status" value="1"/>
</dbReference>
<dbReference type="EMBL" id="JSYZ01000011">
    <property type="protein sequence ID" value="KPA90071.1"/>
    <property type="molecule type" value="Genomic_DNA"/>
</dbReference>
<evidence type="ECO:0000256" key="1">
    <source>
        <dbReference type="SAM" id="SignalP"/>
    </source>
</evidence>
<feature type="signal peptide" evidence="1">
    <location>
        <begin position="1"/>
        <end position="26"/>
    </location>
</feature>
<organism evidence="3 4">
    <name type="scientific">Pseudomonas asplenii</name>
    <dbReference type="NCBI Taxonomy" id="53407"/>
    <lineage>
        <taxon>Bacteria</taxon>
        <taxon>Pseudomonadati</taxon>
        <taxon>Pseudomonadota</taxon>
        <taxon>Gammaproteobacteria</taxon>
        <taxon>Pseudomonadales</taxon>
        <taxon>Pseudomonadaceae</taxon>
        <taxon>Pseudomonas</taxon>
    </lineage>
</organism>
<dbReference type="InterPro" id="IPR011944">
    <property type="entry name" value="Steroid_delta5-4_isomerase"/>
</dbReference>
<dbReference type="AlphaFoldDB" id="A0A0M9GFN2"/>
<dbReference type="InterPro" id="IPR027843">
    <property type="entry name" value="DUF4440"/>
</dbReference>
<keyword evidence="4" id="KW-1185">Reference proteome</keyword>
<dbReference type="STRING" id="50340.PF66_03204"/>
<proteinExistence type="predicted"/>
<dbReference type="SUPFAM" id="SSF54427">
    <property type="entry name" value="NTF2-like"/>
    <property type="match status" value="1"/>
</dbReference>
<dbReference type="NCBIfam" id="TIGR02246">
    <property type="entry name" value="SgcJ/EcaC family oxidoreductase"/>
    <property type="match status" value="1"/>
</dbReference>
<dbReference type="InterPro" id="IPR032710">
    <property type="entry name" value="NTF2-like_dom_sf"/>
</dbReference>
<comment type="caution">
    <text evidence="3">The sequence shown here is derived from an EMBL/GenBank/DDBJ whole genome shotgun (WGS) entry which is preliminary data.</text>
</comment>
<feature type="domain" description="DUF4440" evidence="2">
    <location>
        <begin position="43"/>
        <end position="144"/>
    </location>
</feature>
<accession>A0A0M9GFN2</accession>
<name>A0A0M9GFN2_9PSED</name>
<dbReference type="RefSeq" id="WP_054063202.1">
    <property type="nucleotide sequence ID" value="NZ_JSYZ01000011.1"/>
</dbReference>
<protein>
    <recommendedName>
        <fullName evidence="2">DUF4440 domain-containing protein</fullName>
    </recommendedName>
</protein>